<dbReference type="InterPro" id="IPR027417">
    <property type="entry name" value="P-loop_NTPase"/>
</dbReference>
<evidence type="ECO:0000313" key="3">
    <source>
        <dbReference type="EMBL" id="CAH2074499.1"/>
    </source>
</evidence>
<dbReference type="GO" id="GO:0005829">
    <property type="term" value="C:cytosol"/>
    <property type="evidence" value="ECO:0007669"/>
    <property type="project" value="TreeGrafter"/>
</dbReference>
<evidence type="ECO:0000313" key="4">
    <source>
        <dbReference type="Proteomes" id="UP000836841"/>
    </source>
</evidence>
<feature type="domain" description="ATPase AAA-type core" evidence="1">
    <location>
        <begin position="48"/>
        <end position="201"/>
    </location>
</feature>
<evidence type="ECO:0000259" key="1">
    <source>
        <dbReference type="Pfam" id="PF00004"/>
    </source>
</evidence>
<feature type="domain" description="AAA ATPase AAA+ lid" evidence="2">
    <location>
        <begin position="218"/>
        <end position="249"/>
    </location>
</feature>
<dbReference type="GO" id="GO:0097352">
    <property type="term" value="P:autophagosome maturation"/>
    <property type="evidence" value="ECO:0007669"/>
    <property type="project" value="TreeGrafter"/>
</dbReference>
<gene>
    <name evidence="3" type="ORF">TAV2_LOCUS21904</name>
</gene>
<dbReference type="GO" id="GO:0005524">
    <property type="term" value="F:ATP binding"/>
    <property type="evidence" value="ECO:0007669"/>
    <property type="project" value="InterPro"/>
</dbReference>
<dbReference type="GO" id="GO:0034098">
    <property type="term" value="C:VCP-NPL4-UFD1 AAA ATPase complex"/>
    <property type="evidence" value="ECO:0007669"/>
    <property type="project" value="TreeGrafter"/>
</dbReference>
<dbReference type="Gene3D" id="6.10.20.150">
    <property type="match status" value="1"/>
</dbReference>
<dbReference type="Gene3D" id="3.40.50.300">
    <property type="entry name" value="P-loop containing nucleotide triphosphate hydrolases"/>
    <property type="match status" value="1"/>
</dbReference>
<protein>
    <submittedName>
        <fullName evidence="3">Uncharacterized protein</fullName>
    </submittedName>
</protein>
<dbReference type="InterPro" id="IPR041569">
    <property type="entry name" value="AAA_lid_3"/>
</dbReference>
<dbReference type="GO" id="GO:0030970">
    <property type="term" value="P:retrograde protein transport, ER to cytosol"/>
    <property type="evidence" value="ECO:0007669"/>
    <property type="project" value="TreeGrafter"/>
</dbReference>
<dbReference type="EMBL" id="OU466862">
    <property type="protein sequence ID" value="CAH2074499.1"/>
    <property type="molecule type" value="Genomic_DNA"/>
</dbReference>
<dbReference type="InterPro" id="IPR050168">
    <property type="entry name" value="AAA_ATPase_domain"/>
</dbReference>
<dbReference type="Pfam" id="PF00004">
    <property type="entry name" value="AAA"/>
    <property type="match status" value="1"/>
</dbReference>
<keyword evidence="4" id="KW-1185">Reference proteome</keyword>
<sequence length="249" mass="27772">MTTLSSLSIPPPWKNFIKFSVAIRFTTREPVELPLRHPQLFKSPKRILIARSVANETGAFFFCIIGPEIMSKLAAPYAYGWTEIGVPDEIGRLEVLSIHTKNMKLAEDTALGNSNPSALRETVVEVPNVSWEDIRCLENVKRELRERGSRAGDAGGAADRLLNQLLTEMDAKKTVFIIGSTNRPDIIDPTLLLPGRLDLHSRLNIFKACLRKPPVAKDVDVTALAKYTQEFSGADITEICQRACKYPIR</sequence>
<dbReference type="AlphaFoldDB" id="A0AAU9SX87"/>
<dbReference type="GO" id="GO:0005634">
    <property type="term" value="C:nucleus"/>
    <property type="evidence" value="ECO:0007669"/>
    <property type="project" value="TreeGrafter"/>
</dbReference>
<accession>A0AAU9SX87</accession>
<dbReference type="PANTHER" id="PTHR23077">
    <property type="entry name" value="AAA-FAMILY ATPASE"/>
    <property type="match status" value="1"/>
</dbReference>
<reference evidence="3 4" key="1">
    <citation type="submission" date="2022-03" db="EMBL/GenBank/DDBJ databases">
        <authorList>
            <person name="Nunn A."/>
            <person name="Chopra R."/>
            <person name="Nunn A."/>
            <person name="Contreras Garrido A."/>
        </authorList>
    </citation>
    <scope>NUCLEOTIDE SEQUENCE [LARGE SCALE GENOMIC DNA]</scope>
</reference>
<dbReference type="Pfam" id="PF17862">
    <property type="entry name" value="AAA_lid_3"/>
    <property type="match status" value="1"/>
</dbReference>
<dbReference type="GO" id="GO:0031593">
    <property type="term" value="F:polyubiquitin modification-dependent protein binding"/>
    <property type="evidence" value="ECO:0007669"/>
    <property type="project" value="TreeGrafter"/>
</dbReference>
<evidence type="ECO:0000259" key="2">
    <source>
        <dbReference type="Pfam" id="PF17862"/>
    </source>
</evidence>
<organism evidence="3 4">
    <name type="scientific">Thlaspi arvense</name>
    <name type="common">Field penny-cress</name>
    <dbReference type="NCBI Taxonomy" id="13288"/>
    <lineage>
        <taxon>Eukaryota</taxon>
        <taxon>Viridiplantae</taxon>
        <taxon>Streptophyta</taxon>
        <taxon>Embryophyta</taxon>
        <taxon>Tracheophyta</taxon>
        <taxon>Spermatophyta</taxon>
        <taxon>Magnoliopsida</taxon>
        <taxon>eudicotyledons</taxon>
        <taxon>Gunneridae</taxon>
        <taxon>Pentapetalae</taxon>
        <taxon>rosids</taxon>
        <taxon>malvids</taxon>
        <taxon>Brassicales</taxon>
        <taxon>Brassicaceae</taxon>
        <taxon>Thlaspideae</taxon>
        <taxon>Thlaspi</taxon>
    </lineage>
</organism>
<dbReference type="GO" id="GO:0051228">
    <property type="term" value="P:mitotic spindle disassembly"/>
    <property type="evidence" value="ECO:0007669"/>
    <property type="project" value="TreeGrafter"/>
</dbReference>
<proteinExistence type="predicted"/>
<dbReference type="PANTHER" id="PTHR23077:SF200">
    <property type="entry name" value="CELL DIVISION CONTROL PROTEIN 48 HOMOLOG E"/>
    <property type="match status" value="1"/>
</dbReference>
<dbReference type="InterPro" id="IPR003959">
    <property type="entry name" value="ATPase_AAA_core"/>
</dbReference>
<dbReference type="Proteomes" id="UP000836841">
    <property type="component" value="Chromosome 6"/>
</dbReference>
<name>A0AAU9SX87_THLAR</name>
<dbReference type="SUPFAM" id="SSF52540">
    <property type="entry name" value="P-loop containing nucleoside triphosphate hydrolases"/>
    <property type="match status" value="1"/>
</dbReference>
<dbReference type="GO" id="GO:0016887">
    <property type="term" value="F:ATP hydrolysis activity"/>
    <property type="evidence" value="ECO:0007669"/>
    <property type="project" value="InterPro"/>
</dbReference>